<dbReference type="PANTHER" id="PTHR12558:SF13">
    <property type="entry name" value="CELL DIVISION CYCLE PROTEIN 27 HOMOLOG"/>
    <property type="match status" value="1"/>
</dbReference>
<dbReference type="GO" id="GO:0016192">
    <property type="term" value="P:vesicle-mediated transport"/>
    <property type="evidence" value="ECO:0007669"/>
    <property type="project" value="UniProtKB-ARBA"/>
</dbReference>
<keyword evidence="2" id="KW-0175">Coiled coil</keyword>
<dbReference type="EMBL" id="NVLK01000043">
    <property type="protein sequence ID" value="PEC20464.1"/>
    <property type="molecule type" value="Genomic_DNA"/>
</dbReference>
<feature type="repeat" description="TPR" evidence="1">
    <location>
        <begin position="911"/>
        <end position="944"/>
    </location>
</feature>
<dbReference type="Gene3D" id="3.90.70.10">
    <property type="entry name" value="Cysteine proteinases"/>
    <property type="match status" value="1"/>
</dbReference>
<protein>
    <recommendedName>
        <fullName evidence="3">Peptidase C39-like domain-containing protein</fullName>
    </recommendedName>
</protein>
<organism evidence="4 5">
    <name type="scientific">Bacillus cereus</name>
    <dbReference type="NCBI Taxonomy" id="1396"/>
    <lineage>
        <taxon>Bacteria</taxon>
        <taxon>Bacillati</taxon>
        <taxon>Bacillota</taxon>
        <taxon>Bacilli</taxon>
        <taxon>Bacillales</taxon>
        <taxon>Bacillaceae</taxon>
        <taxon>Bacillus</taxon>
        <taxon>Bacillus cereus group</taxon>
    </lineage>
</organism>
<dbReference type="RefSeq" id="WP_097905189.1">
    <property type="nucleotide sequence ID" value="NZ_NVLK01000043.1"/>
</dbReference>
<dbReference type="InterPro" id="IPR039564">
    <property type="entry name" value="Peptidase_C39-like"/>
</dbReference>
<dbReference type="Pfam" id="PF09295">
    <property type="entry name" value="ChAPs"/>
    <property type="match status" value="1"/>
</dbReference>
<dbReference type="PANTHER" id="PTHR12558">
    <property type="entry name" value="CELL DIVISION CYCLE 16,23,27"/>
    <property type="match status" value="1"/>
</dbReference>
<dbReference type="InterPro" id="IPR011990">
    <property type="entry name" value="TPR-like_helical_dom_sf"/>
</dbReference>
<keyword evidence="1" id="KW-0802">TPR repeat</keyword>
<evidence type="ECO:0000256" key="1">
    <source>
        <dbReference type="PROSITE-ProRule" id="PRU00339"/>
    </source>
</evidence>
<dbReference type="SMART" id="SM00028">
    <property type="entry name" value="TPR"/>
    <property type="match status" value="13"/>
</dbReference>
<dbReference type="SUPFAM" id="SSF48452">
    <property type="entry name" value="TPR-like"/>
    <property type="match status" value="6"/>
</dbReference>
<feature type="repeat" description="TPR" evidence="1">
    <location>
        <begin position="733"/>
        <end position="766"/>
    </location>
</feature>
<accession>A0A2A7HUD6</accession>
<name>A0A2A7HUD6_BACCE</name>
<dbReference type="InterPro" id="IPR019734">
    <property type="entry name" value="TPR_rpt"/>
</dbReference>
<reference evidence="4 5" key="1">
    <citation type="submission" date="2017-09" db="EMBL/GenBank/DDBJ databases">
        <title>Large-scale bioinformatics analysis of Bacillus genomes uncovers conserved roles of natural products in bacterial physiology.</title>
        <authorList>
            <consortium name="Agbiome Team Llc"/>
            <person name="Bleich R.M."/>
            <person name="Grubbs K.J."/>
            <person name="Santa Maria K.C."/>
            <person name="Allen S.E."/>
            <person name="Farag S."/>
            <person name="Shank E.A."/>
            <person name="Bowers A."/>
        </authorList>
    </citation>
    <scope>NUCLEOTIDE SEQUENCE [LARGE SCALE GENOMIC DNA]</scope>
    <source>
        <strain evidence="4 5">AFS096845</strain>
    </source>
</reference>
<dbReference type="Pfam" id="PF13432">
    <property type="entry name" value="TPR_16"/>
    <property type="match status" value="1"/>
</dbReference>
<comment type="caution">
    <text evidence="4">The sequence shown here is derived from an EMBL/GenBank/DDBJ whole genome shotgun (WGS) entry which is preliminary data.</text>
</comment>
<dbReference type="InterPro" id="IPR015374">
    <property type="entry name" value="ChAPs"/>
</dbReference>
<gene>
    <name evidence="4" type="ORF">COM96_19780</name>
</gene>
<feature type="domain" description="Peptidase C39-like" evidence="3">
    <location>
        <begin position="311"/>
        <end position="418"/>
    </location>
</feature>
<dbReference type="Proteomes" id="UP000220006">
    <property type="component" value="Unassembled WGS sequence"/>
</dbReference>
<proteinExistence type="predicted"/>
<feature type="coiled-coil region" evidence="2">
    <location>
        <begin position="955"/>
        <end position="1004"/>
    </location>
</feature>
<evidence type="ECO:0000313" key="5">
    <source>
        <dbReference type="Proteomes" id="UP000220006"/>
    </source>
</evidence>
<dbReference type="CDD" id="cd02549">
    <property type="entry name" value="Peptidase_C39A"/>
    <property type="match status" value="1"/>
</dbReference>
<dbReference type="Pfam" id="PF13529">
    <property type="entry name" value="Peptidase_C39_2"/>
    <property type="match status" value="1"/>
</dbReference>
<dbReference type="InterPro" id="IPR039563">
    <property type="entry name" value="Peptidase_C39_single_dom"/>
</dbReference>
<dbReference type="Gene3D" id="1.25.40.10">
    <property type="entry name" value="Tetratricopeptide repeat domain"/>
    <property type="match status" value="6"/>
</dbReference>
<dbReference type="GO" id="GO:0032991">
    <property type="term" value="C:protein-containing complex"/>
    <property type="evidence" value="ECO:0007669"/>
    <property type="project" value="UniProtKB-ARBA"/>
</dbReference>
<dbReference type="PROSITE" id="PS50005">
    <property type="entry name" value="TPR"/>
    <property type="match status" value="2"/>
</dbReference>
<evidence type="ECO:0000256" key="2">
    <source>
        <dbReference type="SAM" id="Coils"/>
    </source>
</evidence>
<dbReference type="GO" id="GO:0012505">
    <property type="term" value="C:endomembrane system"/>
    <property type="evidence" value="ECO:0007669"/>
    <property type="project" value="UniProtKB-ARBA"/>
</dbReference>
<dbReference type="GO" id="GO:0005737">
    <property type="term" value="C:cytoplasm"/>
    <property type="evidence" value="ECO:0007669"/>
    <property type="project" value="UniProtKB-ARBA"/>
</dbReference>
<evidence type="ECO:0000259" key="3">
    <source>
        <dbReference type="Pfam" id="PF13529"/>
    </source>
</evidence>
<dbReference type="Pfam" id="PF13181">
    <property type="entry name" value="TPR_8"/>
    <property type="match status" value="2"/>
</dbReference>
<evidence type="ECO:0000313" key="4">
    <source>
        <dbReference type="EMBL" id="PEC20464.1"/>
    </source>
</evidence>
<sequence length="1400" mass="163237">MLDFKQLEACLKDKRFVDGLQEINKEISYIKETNTLSYVKNWLANISSHEEFDILIRLTDEGLMHQYSSFLIRYAYKKFPNMRTLSLYCDELIDERKILEAEQLLKDSLEEEGKEEIDADFLAKTYFTLVRCLLEMKRNEEALIYMQKAEEYSTRAVFDKWGYVYMHTGEWEKAEEQFIAGMQHKDCEELSTYLLSQLYANKGEQKRALQLIDDAIVKFPQVPYFHFEKVKYVLDLGQYEEMLAVVDNINHQLPYHAYEAYFVHLRAEALYKMNKLVDLQVLLKKEKTLKESLYHNLEKNLDGKKVHLPIVPIVQKDNYCVPTSLEMMLQIWGEKRTQDEIAEFIFDMTGSKFSDTVSYLEELGYEYRYFKGNEENYKRLIDQGIPVLLSIDIEHASHVQVLSGYDDTLQAFYVQDPNFIEPVLVEYSKLQERYRYTGCLAITFVPKEKKEQLAFLNEEENRYFKSIFSLTDHLDEQDKEGISKLVRFLKETSENPNTWLYTVKHLDVEVDKEFILYCIEKLTEKFPNSDFVKLHGAQCFIRLQEMEQAGQMLASVEKKNNRALYHLINGRYAFEQEKYIEAISSFRSSLQLDADQPIAWSFLALSYMYIDQSENALQFSQVALERSPERFTLTNHGLILIDLERYEEAYEIFNDLLKEYKHEAHVWYERARCAHQLGKLHLAIKGLKVAIHLDSNASYIYTKLSEIYESDLKDEESTKEILLEGIENCDDKAPLYVRLGDYHFQNDSLEEAEVLYKRALEENNEDVYSHFGLTQVYMAKEQYREAKKYILSIEEQIEKSQDFLMNAGMVLWDAEVELGGNEEELKVALAKLESGIKQGDYNVASALDEYVNRIKGTVFVQRGIAFLRTLQKERNEVSEYSCYTGILYESIGQYGQAMKRYNKAIEQKNTALPYYRIGETLMALGQLTEAKQAYETCLELDGNFVGVHLQLAEIYEKEENRSKEQSHMVQAMKEEPLHINMEYLAQLSVEVGLQEELLTELEQLAEEVPEIWRLDAIAYVYGAMNEIDKEKEQIEQAIQLDGEHTEVLYHYANVLVKKRDAKAMEVAMKVMQQDIGNERIFDVYVKAVEQHKKLSSIRDFLHTLQVKKAEKSAAFMYAAAAVTECWIVRQQNEQPKKSIFTRAFYSMKNRAKEISMITTIIDLYEISLKLNPKNSMAAQRFALFYENAAMNKEAIEVLQTAIENKWDYEVAKQLVNLFIECEEEGMLRDALELTKQMVRELPDDYDTLLLQAQVFLRAGEERKAEKICLQLTEKTPFVSRGFLVLGEMYQSQERFEEAIDLLEGASIHHSNETAILLSLASSYHGAGQTIQAEKVTSEILIVDANNLLARYDHACYLALLNRNEEAKKELEIVLREDETGFFAELIEEDEDLAGIRELEK</sequence>